<name>A0AAD8QTG2_LOLMU</name>
<feature type="compositionally biased region" description="Pro residues" evidence="2">
    <location>
        <begin position="436"/>
        <end position="453"/>
    </location>
</feature>
<dbReference type="Pfam" id="PF04195">
    <property type="entry name" value="Transposase_28"/>
    <property type="match status" value="1"/>
</dbReference>
<keyword evidence="1" id="KW-0175">Coiled coil</keyword>
<feature type="compositionally biased region" description="Pro residues" evidence="2">
    <location>
        <begin position="1003"/>
        <end position="1014"/>
    </location>
</feature>
<feature type="domain" description="Transposase (putative) gypsy type" evidence="3">
    <location>
        <begin position="50"/>
        <end position="117"/>
    </location>
</feature>
<evidence type="ECO:0000313" key="4">
    <source>
        <dbReference type="EMBL" id="KAK1607901.1"/>
    </source>
</evidence>
<feature type="compositionally biased region" description="Acidic residues" evidence="2">
    <location>
        <begin position="312"/>
        <end position="322"/>
    </location>
</feature>
<feature type="compositionally biased region" description="Pro residues" evidence="2">
    <location>
        <begin position="544"/>
        <end position="555"/>
    </location>
</feature>
<organism evidence="4 5">
    <name type="scientific">Lolium multiflorum</name>
    <name type="common">Italian ryegrass</name>
    <name type="synonym">Lolium perenne subsp. multiflorum</name>
    <dbReference type="NCBI Taxonomy" id="4521"/>
    <lineage>
        <taxon>Eukaryota</taxon>
        <taxon>Viridiplantae</taxon>
        <taxon>Streptophyta</taxon>
        <taxon>Embryophyta</taxon>
        <taxon>Tracheophyta</taxon>
        <taxon>Spermatophyta</taxon>
        <taxon>Magnoliopsida</taxon>
        <taxon>Liliopsida</taxon>
        <taxon>Poales</taxon>
        <taxon>Poaceae</taxon>
        <taxon>BOP clade</taxon>
        <taxon>Pooideae</taxon>
        <taxon>Poodae</taxon>
        <taxon>Poeae</taxon>
        <taxon>Poeae Chloroplast Group 2 (Poeae type)</taxon>
        <taxon>Loliodinae</taxon>
        <taxon>Loliinae</taxon>
        <taxon>Lolium</taxon>
    </lineage>
</organism>
<sequence>MVPPSGSWEGSYMTDGDIERLRRLRRIPPQVETRTPGTETVPDPQPGERVVFGAHFDRRLGLPASSFFRRFLEYFGLQPQHLPANAFVQLSCFVAFMEGYAGLWPDIEFWCWLFYLKTQSISGSMRACGAASIYSRQNTPFPKIPTVDSVKKWQQSFFYVKSANAGFDWVNLLEFDLAPPTARKNWGNNFRPADPAAEVNVLWTRLQDLVTVERLCAADLLCCYASRRVLRLQARAHKICHMSGRLDPTRTSRLELNKAQVARRVNHISQAKLPENWDWGLEPYSRRELPPARLEDGDLAHKQWVPDHVDPADEAGDDENLEVPDHGPDDVPASPQPHDEDPEPDVPASSEPVRAVPLAVRPPAASSSSTAAPQGRKRPTERSTARQEARAKKLRRAGPKPVPETAGAAIKFAQGAGSGSAPAVDSGLQRRRREPTPQPPSRPRTPPVVPPPSTGAVLSSAAPSPGASGSGTRGEPAPRGSQPTLDQMFPRRVRLVGPAAGAGRGAGGAAPPAAGVGGSAPEVVILDAGSDEAPPAPDSTVPTGPTPSMAPPPSSEPARDEPGGREPARAADADARALVTTRQGSALPPDGLHVAKAARLTHMVSAPESSLGSAGTMEKDWHRAGACEVTSRDGRPGVAPMDIFFSGFRAMAKRQAEETEARLARLEAAEQTVSDRRTALYNRLVVGYHKAKNERAEMARELEAAQAVAARVPQLEADLRAARERCATAEETAKTLTAKAQETHGELERLRRLEANHVLELKEARETGRKEVEDLSRRLKDVEDQSRALRDEVTSKSQELTDTAKRWVTQMSALDRGLAAAFPEAQAEALAAAGRARDERRRTTGEQSSDCFSMDDYLASMAARVEPITKLGWELRKAAEELCRLLWPTETLPQELANLIKWLESAPDRFLDWKDSAARAGADMALSFMLSRYNEVSLDQLEFRRAGVEEKLPAENKTARLARACAIAAFVDKGIFISDPNPPEDDSDEEPEDEEIEMESPPGARPTGPPPAGA</sequence>
<dbReference type="InterPro" id="IPR007321">
    <property type="entry name" value="Transposase_28"/>
</dbReference>
<dbReference type="EMBL" id="JAUUTY010000007">
    <property type="protein sequence ID" value="KAK1607901.1"/>
    <property type="molecule type" value="Genomic_DNA"/>
</dbReference>
<evidence type="ECO:0000256" key="2">
    <source>
        <dbReference type="SAM" id="MobiDB-lite"/>
    </source>
</evidence>
<feature type="compositionally biased region" description="Acidic residues" evidence="2">
    <location>
        <begin position="982"/>
        <end position="998"/>
    </location>
</feature>
<feature type="compositionally biased region" description="Low complexity" evidence="2">
    <location>
        <begin position="352"/>
        <end position="373"/>
    </location>
</feature>
<comment type="caution">
    <text evidence="4">The sequence shown here is derived from an EMBL/GenBank/DDBJ whole genome shotgun (WGS) entry which is preliminary data.</text>
</comment>
<proteinExistence type="predicted"/>
<evidence type="ECO:0000256" key="1">
    <source>
        <dbReference type="SAM" id="Coils"/>
    </source>
</evidence>
<evidence type="ECO:0000259" key="3">
    <source>
        <dbReference type="Pfam" id="PF04195"/>
    </source>
</evidence>
<feature type="compositionally biased region" description="Basic and acidic residues" evidence="2">
    <location>
        <begin position="557"/>
        <end position="575"/>
    </location>
</feature>
<dbReference type="Proteomes" id="UP001231189">
    <property type="component" value="Unassembled WGS sequence"/>
</dbReference>
<dbReference type="AlphaFoldDB" id="A0AAD8QTG2"/>
<evidence type="ECO:0000313" key="5">
    <source>
        <dbReference type="Proteomes" id="UP001231189"/>
    </source>
</evidence>
<accession>A0AAD8QTG2</accession>
<protein>
    <recommendedName>
        <fullName evidence="3">Transposase (putative) gypsy type domain-containing protein</fullName>
    </recommendedName>
</protein>
<feature type="region of interest" description="Disordered" evidence="2">
    <location>
        <begin position="308"/>
        <end position="575"/>
    </location>
</feature>
<keyword evidence="5" id="KW-1185">Reference proteome</keyword>
<feature type="coiled-coil region" evidence="1">
    <location>
        <begin position="649"/>
        <end position="799"/>
    </location>
</feature>
<feature type="region of interest" description="Disordered" evidence="2">
    <location>
        <begin position="975"/>
        <end position="1014"/>
    </location>
</feature>
<dbReference type="PANTHER" id="PTHR33026:SF7">
    <property type="entry name" value="OS03G0100275 PROTEIN"/>
    <property type="match status" value="1"/>
</dbReference>
<gene>
    <name evidence="4" type="ORF">QYE76_031574</name>
</gene>
<reference evidence="4" key="1">
    <citation type="submission" date="2023-07" db="EMBL/GenBank/DDBJ databases">
        <title>A chromosome-level genome assembly of Lolium multiflorum.</title>
        <authorList>
            <person name="Chen Y."/>
            <person name="Copetti D."/>
            <person name="Kolliker R."/>
            <person name="Studer B."/>
        </authorList>
    </citation>
    <scope>NUCLEOTIDE SEQUENCE</scope>
    <source>
        <strain evidence="4">02402/16</strain>
        <tissue evidence="4">Leaf</tissue>
    </source>
</reference>
<feature type="compositionally biased region" description="Basic and acidic residues" evidence="2">
    <location>
        <begin position="378"/>
        <end position="391"/>
    </location>
</feature>
<dbReference type="PANTHER" id="PTHR33026">
    <property type="entry name" value="OS06G0360600 PROTEIN"/>
    <property type="match status" value="1"/>
</dbReference>